<comment type="subcellular location">
    <subcellularLocation>
        <location evidence="1">Cell membrane</location>
        <topology evidence="1">Multi-pass membrane protein</topology>
    </subcellularLocation>
</comment>
<evidence type="ECO:0000313" key="9">
    <source>
        <dbReference type="Proteomes" id="UP001225596"/>
    </source>
</evidence>
<sequence length="143" mass="15272">MMKTETKVFYPVARALLGTLFFISGISKITGFGYVAGWMSSAGLPAAELLLAITIAIEVLGGLMLITGYKAHIAASVIALFLVPTTLIFHAFWNADAAGFQNELTQFLKNLAILGGMLLVIDRERPAIESRVTAAPSRAAKQS</sequence>
<comment type="similarity">
    <text evidence="2">Belongs to the DoxX family.</text>
</comment>
<organism evidence="8 9">
    <name type="scientific">Keguizhuia sedimenti</name>
    <dbReference type="NCBI Taxonomy" id="3064264"/>
    <lineage>
        <taxon>Bacteria</taxon>
        <taxon>Pseudomonadati</taxon>
        <taxon>Pseudomonadota</taxon>
        <taxon>Betaproteobacteria</taxon>
        <taxon>Burkholderiales</taxon>
        <taxon>Oxalobacteraceae</taxon>
        <taxon>Keguizhuia</taxon>
    </lineage>
</organism>
<reference evidence="8 9" key="1">
    <citation type="submission" date="2023-08" db="EMBL/GenBank/DDBJ databases">
        <title>Oxalobacteraceae gen .nov., isolated from river sludge outside the plant.</title>
        <authorList>
            <person name="Zhao S.Y."/>
        </authorList>
    </citation>
    <scope>NUCLEOTIDE SEQUENCE [LARGE SCALE GENOMIC DNA]</scope>
    <source>
        <strain evidence="8 9">R-40</strain>
    </source>
</reference>
<evidence type="ECO:0000256" key="7">
    <source>
        <dbReference type="SAM" id="Phobius"/>
    </source>
</evidence>
<keyword evidence="4 7" id="KW-0812">Transmembrane</keyword>
<evidence type="ECO:0000256" key="1">
    <source>
        <dbReference type="ARBA" id="ARBA00004651"/>
    </source>
</evidence>
<keyword evidence="9" id="KW-1185">Reference proteome</keyword>
<evidence type="ECO:0000256" key="4">
    <source>
        <dbReference type="ARBA" id="ARBA00022692"/>
    </source>
</evidence>
<dbReference type="Proteomes" id="UP001225596">
    <property type="component" value="Unassembled WGS sequence"/>
</dbReference>
<feature type="transmembrane region" description="Helical" evidence="7">
    <location>
        <begin position="73"/>
        <end position="92"/>
    </location>
</feature>
<evidence type="ECO:0000256" key="6">
    <source>
        <dbReference type="ARBA" id="ARBA00023136"/>
    </source>
</evidence>
<keyword evidence="6 7" id="KW-0472">Membrane</keyword>
<name>A0ABU1BW09_9BURK</name>
<evidence type="ECO:0000256" key="2">
    <source>
        <dbReference type="ARBA" id="ARBA00006679"/>
    </source>
</evidence>
<evidence type="ECO:0000313" key="8">
    <source>
        <dbReference type="EMBL" id="MDQ9172191.1"/>
    </source>
</evidence>
<dbReference type="PANTHER" id="PTHR33452:SF1">
    <property type="entry name" value="INNER MEMBRANE PROTEIN YPHA-RELATED"/>
    <property type="match status" value="1"/>
</dbReference>
<dbReference type="RefSeq" id="WP_338438201.1">
    <property type="nucleotide sequence ID" value="NZ_JAUYVH010000017.1"/>
</dbReference>
<gene>
    <name evidence="8" type="ORF">Q8A64_17405</name>
</gene>
<protein>
    <submittedName>
        <fullName evidence="8">DoxX family protein</fullName>
    </submittedName>
</protein>
<keyword evidence="3" id="KW-1003">Cell membrane</keyword>
<feature type="transmembrane region" description="Helical" evidence="7">
    <location>
        <begin position="49"/>
        <end position="66"/>
    </location>
</feature>
<evidence type="ECO:0000256" key="3">
    <source>
        <dbReference type="ARBA" id="ARBA00022475"/>
    </source>
</evidence>
<dbReference type="InterPro" id="IPR051907">
    <property type="entry name" value="DoxX-like_oxidoreductase"/>
</dbReference>
<dbReference type="Pfam" id="PF07681">
    <property type="entry name" value="DoxX"/>
    <property type="match status" value="1"/>
</dbReference>
<proteinExistence type="inferred from homology"/>
<keyword evidence="5 7" id="KW-1133">Transmembrane helix</keyword>
<evidence type="ECO:0000256" key="5">
    <source>
        <dbReference type="ARBA" id="ARBA00022989"/>
    </source>
</evidence>
<dbReference type="PANTHER" id="PTHR33452">
    <property type="entry name" value="OXIDOREDUCTASE CATD-RELATED"/>
    <property type="match status" value="1"/>
</dbReference>
<dbReference type="InterPro" id="IPR032808">
    <property type="entry name" value="DoxX"/>
</dbReference>
<feature type="transmembrane region" description="Helical" evidence="7">
    <location>
        <begin position="12"/>
        <end position="37"/>
    </location>
</feature>
<comment type="caution">
    <text evidence="8">The sequence shown here is derived from an EMBL/GenBank/DDBJ whole genome shotgun (WGS) entry which is preliminary data.</text>
</comment>
<accession>A0ABU1BW09</accession>
<dbReference type="EMBL" id="JAUYVH010000017">
    <property type="protein sequence ID" value="MDQ9172191.1"/>
    <property type="molecule type" value="Genomic_DNA"/>
</dbReference>